<gene>
    <name evidence="1" type="ORF">JCM19239_2213</name>
</gene>
<protein>
    <submittedName>
        <fullName evidence="1">Uncharacterized protein</fullName>
    </submittedName>
</protein>
<organism evidence="1 2">
    <name type="scientific">Vibrio variabilis</name>
    <dbReference type="NCBI Taxonomy" id="990271"/>
    <lineage>
        <taxon>Bacteria</taxon>
        <taxon>Pseudomonadati</taxon>
        <taxon>Pseudomonadota</taxon>
        <taxon>Gammaproteobacteria</taxon>
        <taxon>Vibrionales</taxon>
        <taxon>Vibrionaceae</taxon>
        <taxon>Vibrio</taxon>
    </lineage>
</organism>
<reference evidence="2" key="2">
    <citation type="submission" date="2014-09" db="EMBL/GenBank/DDBJ databases">
        <authorList>
            <consortium name="NBRP consortium"/>
            <person name="Sawabe T."/>
            <person name="Meirelles P."/>
            <person name="Nakanishi M."/>
            <person name="Sayaka M."/>
            <person name="Hattori M."/>
            <person name="Ohkuma M."/>
        </authorList>
    </citation>
    <scope>NUCLEOTIDE SEQUENCE [LARGE SCALE GENOMIC DNA]</scope>
    <source>
        <strain evidence="2">JCM 19239</strain>
    </source>
</reference>
<keyword evidence="2" id="KW-1185">Reference proteome</keyword>
<dbReference type="Proteomes" id="UP000029223">
    <property type="component" value="Unassembled WGS sequence"/>
</dbReference>
<evidence type="ECO:0000313" key="1">
    <source>
        <dbReference type="EMBL" id="GAL28383.1"/>
    </source>
</evidence>
<dbReference type="EMBL" id="BBMS01000042">
    <property type="protein sequence ID" value="GAL28383.1"/>
    <property type="molecule type" value="Genomic_DNA"/>
</dbReference>
<name>A0ABQ0JHZ2_9VIBR</name>
<sequence>MLTGIKRGAKEFDMVLTDILRPVTTNVAHQLGLGVSLITDEPNQFNGIESGNIAAW</sequence>
<comment type="caution">
    <text evidence="1">The sequence shown here is derived from an EMBL/GenBank/DDBJ whole genome shotgun (WGS) entry which is preliminary data.</text>
</comment>
<accession>A0ABQ0JHZ2</accession>
<reference evidence="2" key="1">
    <citation type="submission" date="2014-09" db="EMBL/GenBank/DDBJ databases">
        <title>Vibrio variabilis JCM 19239. (C206) whole genome shotgun sequence.</title>
        <authorList>
            <person name="Sawabe T."/>
            <person name="Meirelles P."/>
            <person name="Nakanishi M."/>
            <person name="Sayaka M."/>
            <person name="Hattori M."/>
            <person name="Ohkuma M."/>
        </authorList>
    </citation>
    <scope>NUCLEOTIDE SEQUENCE [LARGE SCALE GENOMIC DNA]</scope>
    <source>
        <strain evidence="2">JCM 19239</strain>
    </source>
</reference>
<evidence type="ECO:0000313" key="2">
    <source>
        <dbReference type="Proteomes" id="UP000029223"/>
    </source>
</evidence>
<proteinExistence type="predicted"/>